<dbReference type="AlphaFoldDB" id="A0AAP8BD16"/>
<proteinExistence type="predicted"/>
<evidence type="ECO:0000313" key="4">
    <source>
        <dbReference type="Proteomes" id="UP000194131"/>
    </source>
</evidence>
<evidence type="ECO:0000313" key="3">
    <source>
        <dbReference type="Proteomes" id="UP000006976"/>
    </source>
</evidence>
<dbReference type="EMBL" id="MRWU01000023">
    <property type="protein sequence ID" value="OSX89949.1"/>
    <property type="molecule type" value="Genomic_DNA"/>
</dbReference>
<reference evidence="1 3" key="1">
    <citation type="submission" date="2012-04" db="EMBL/GenBank/DDBJ databases">
        <title>The Genome Sequence of Bacillus cereus VD078.</title>
        <authorList>
            <consortium name="The Broad Institute Genome Sequencing Platform"/>
            <consortium name="The Broad Institute Genome Sequencing Center for Infectious Disease"/>
            <person name="Feldgarden M."/>
            <person name="Van der Auwera G.A."/>
            <person name="Mahillon J."/>
            <person name="Duprez V."/>
            <person name="Timmery S."/>
            <person name="Mattelet C."/>
            <person name="Dierick K."/>
            <person name="Sun M."/>
            <person name="Yu Z."/>
            <person name="Zhu L."/>
            <person name="Hu X."/>
            <person name="Shank E.B."/>
            <person name="Swiecicka I."/>
            <person name="Hansen B.M."/>
            <person name="Andrup L."/>
            <person name="Young S.K."/>
            <person name="Zeng Q."/>
            <person name="Gargeya S."/>
            <person name="Fitzgerald M."/>
            <person name="Haas B."/>
            <person name="Abouelleil A."/>
            <person name="Alvarado L."/>
            <person name="Arachchi H.M."/>
            <person name="Berlin A."/>
            <person name="Chapman S.B."/>
            <person name="Goldberg J."/>
            <person name="Griggs A."/>
            <person name="Gujja S."/>
            <person name="Hansen M."/>
            <person name="Howarth C."/>
            <person name="Imamovic A."/>
            <person name="Larimer J."/>
            <person name="McCowen C."/>
            <person name="Montmayeur A."/>
            <person name="Murphy C."/>
            <person name="Neiman D."/>
            <person name="Pearson M."/>
            <person name="Priest M."/>
            <person name="Roberts A."/>
            <person name="Saif S."/>
            <person name="Shea T."/>
            <person name="Sisk P."/>
            <person name="Sykes S."/>
            <person name="Wortman J."/>
            <person name="Nusbaum C."/>
            <person name="Birren B."/>
        </authorList>
    </citation>
    <scope>NUCLEOTIDE SEQUENCE [LARGE SCALE GENOMIC DNA]</scope>
    <source>
        <strain evidence="1 3">VD078</strain>
    </source>
</reference>
<comment type="caution">
    <text evidence="2">The sequence shown here is derived from an EMBL/GenBank/DDBJ whole genome shotgun (WGS) entry which is preliminary data.</text>
</comment>
<dbReference type="Proteomes" id="UP000194131">
    <property type="component" value="Unassembled WGS sequence"/>
</dbReference>
<accession>A0AAP8BD16</accession>
<evidence type="ECO:0000313" key="1">
    <source>
        <dbReference type="EMBL" id="EJR31254.1"/>
    </source>
</evidence>
<evidence type="ECO:0000313" key="2">
    <source>
        <dbReference type="EMBL" id="OSX89949.1"/>
    </source>
</evidence>
<dbReference type="Proteomes" id="UP000006976">
    <property type="component" value="Unassembled WGS sequence"/>
</dbReference>
<reference evidence="2 4" key="2">
    <citation type="submission" date="2016-12" db="EMBL/GenBank/DDBJ databases">
        <title>Genome Sequences of Twelve Sporeforming Bacillus Species Isolated from Foods.</title>
        <authorList>
            <person name="De Jong A."/>
            <person name="Holsappel S."/>
            <person name="Kuipers O.P."/>
        </authorList>
    </citation>
    <scope>NUCLEOTIDE SEQUENCE [LARGE SCALE GENOMIC DNA]</scope>
    <source>
        <strain evidence="2 4">S3E15</strain>
    </source>
</reference>
<sequence length="58" mass="6789">MSLEANIILSLLDVQLWMAPHSNNGRIKEKKQKLKLAPYLNKYTSVNKRKLYKSSEQK</sequence>
<organism evidence="2 4">
    <name type="scientific">Bacillus mycoides</name>
    <dbReference type="NCBI Taxonomy" id="1405"/>
    <lineage>
        <taxon>Bacteria</taxon>
        <taxon>Bacillati</taxon>
        <taxon>Bacillota</taxon>
        <taxon>Bacilli</taxon>
        <taxon>Bacillales</taxon>
        <taxon>Bacillaceae</taxon>
        <taxon>Bacillus</taxon>
        <taxon>Bacillus cereus group</taxon>
    </lineage>
</organism>
<name>A0AAP8BD16_BACMY</name>
<gene>
    <name evidence="1" type="ORF">III_05480</name>
    <name evidence="2" type="ORF">S3E15_02855</name>
</gene>
<dbReference type="RefSeq" id="WP_002017115.1">
    <property type="nucleotide sequence ID" value="NZ_CM000719.1"/>
</dbReference>
<dbReference type="EMBL" id="AHEV01000043">
    <property type="protein sequence ID" value="EJR31254.1"/>
    <property type="molecule type" value="Genomic_DNA"/>
</dbReference>
<protein>
    <submittedName>
        <fullName evidence="2">Uncharacterized protein</fullName>
    </submittedName>
</protein>